<evidence type="ECO:0000259" key="2">
    <source>
        <dbReference type="Pfam" id="PF00078"/>
    </source>
</evidence>
<sequence length="568" mass="65182">MSPGSNTESYPAFAHIGLRENPGKNLNQKRILQGRETLIVNRAVSKNTYIQQLRQQEKLNSLREVVSCRWYIATFHINYAIQPLGDASDQSWHILLRNQFPLFLENLPQVFSDLAPYDFLFSTIKKKMSGLSFNSAEAAIESFNELVSEVSLENVASSTEDINTKNCSEFMTISLISHSAKILLRILNRRLYYKMEEQLKEVQFDFRKGKGTRDAIGLLRTIGGIYLEKNKVYVLFVDLEKAFDRVDWNKLMGILKKIGVDWKNMGGVIVGGRRIKCIRFTNDMALAEEKVILRDMLLDLNDRCEQYGMKINANKTKTMVIGRKIKKSGRRRNDAETDMKDENELVGSLAEKKLPTEGCTGRNGEREESSGQKKISDDRQHYFLSPARTVKDRVSFCIMFMPLSVRLLALKYVVTISCAFLPAGVNYRRIIKQDVICTRRGSVNMSGSVETSYTIAFIIMARTSEHRANKTKTIGRKVKKVHLRILNEAIEQVDSFRDLGCTISSNMSCCQEVKRRITMAKEAFKRKRSIFCGHLEKELWKRLVKCFVWSVACMGQKRGHYDEVKRSE</sequence>
<dbReference type="CDD" id="cd01650">
    <property type="entry name" value="RT_nLTR_like"/>
    <property type="match status" value="1"/>
</dbReference>
<dbReference type="Proteomes" id="UP001148838">
    <property type="component" value="Unassembled WGS sequence"/>
</dbReference>
<evidence type="ECO:0000313" key="3">
    <source>
        <dbReference type="EMBL" id="KAJ4444695.1"/>
    </source>
</evidence>
<dbReference type="EMBL" id="JAJSOF020000011">
    <property type="protein sequence ID" value="KAJ4444695.1"/>
    <property type="molecule type" value="Genomic_DNA"/>
</dbReference>
<dbReference type="PANTHER" id="PTHR47027:SF8">
    <property type="entry name" value="RIBONUCLEASE H"/>
    <property type="match status" value="1"/>
</dbReference>
<dbReference type="InterPro" id="IPR000477">
    <property type="entry name" value="RT_dom"/>
</dbReference>
<protein>
    <recommendedName>
        <fullName evidence="2">Reverse transcriptase domain-containing protein</fullName>
    </recommendedName>
</protein>
<keyword evidence="4" id="KW-1185">Reference proteome</keyword>
<comment type="caution">
    <text evidence="3">The sequence shown here is derived from an EMBL/GenBank/DDBJ whole genome shotgun (WGS) entry which is preliminary data.</text>
</comment>
<dbReference type="Pfam" id="PF00078">
    <property type="entry name" value="RVT_1"/>
    <property type="match status" value="1"/>
</dbReference>
<evidence type="ECO:0000313" key="4">
    <source>
        <dbReference type="Proteomes" id="UP001148838"/>
    </source>
</evidence>
<organism evidence="3 4">
    <name type="scientific">Periplaneta americana</name>
    <name type="common">American cockroach</name>
    <name type="synonym">Blatta americana</name>
    <dbReference type="NCBI Taxonomy" id="6978"/>
    <lineage>
        <taxon>Eukaryota</taxon>
        <taxon>Metazoa</taxon>
        <taxon>Ecdysozoa</taxon>
        <taxon>Arthropoda</taxon>
        <taxon>Hexapoda</taxon>
        <taxon>Insecta</taxon>
        <taxon>Pterygota</taxon>
        <taxon>Neoptera</taxon>
        <taxon>Polyneoptera</taxon>
        <taxon>Dictyoptera</taxon>
        <taxon>Blattodea</taxon>
        <taxon>Blattoidea</taxon>
        <taxon>Blattidae</taxon>
        <taxon>Blattinae</taxon>
        <taxon>Periplaneta</taxon>
    </lineage>
</organism>
<evidence type="ECO:0000256" key="1">
    <source>
        <dbReference type="SAM" id="MobiDB-lite"/>
    </source>
</evidence>
<accession>A0ABQ8TFR5</accession>
<proteinExistence type="predicted"/>
<feature type="compositionally biased region" description="Basic and acidic residues" evidence="1">
    <location>
        <begin position="363"/>
        <end position="377"/>
    </location>
</feature>
<reference evidence="3 4" key="1">
    <citation type="journal article" date="2022" name="Allergy">
        <title>Genome assembly and annotation of Periplaneta americana reveal a comprehensive cockroach allergen profile.</title>
        <authorList>
            <person name="Wang L."/>
            <person name="Xiong Q."/>
            <person name="Saelim N."/>
            <person name="Wang L."/>
            <person name="Nong W."/>
            <person name="Wan A.T."/>
            <person name="Shi M."/>
            <person name="Liu X."/>
            <person name="Cao Q."/>
            <person name="Hui J.H.L."/>
            <person name="Sookrung N."/>
            <person name="Leung T.F."/>
            <person name="Tungtrongchitr A."/>
            <person name="Tsui S.K.W."/>
        </authorList>
    </citation>
    <scope>NUCLEOTIDE SEQUENCE [LARGE SCALE GENOMIC DNA]</scope>
    <source>
        <strain evidence="3">PWHHKU_190912</strain>
    </source>
</reference>
<feature type="domain" description="Reverse transcriptase" evidence="2">
    <location>
        <begin position="170"/>
        <end position="261"/>
    </location>
</feature>
<gene>
    <name evidence="3" type="ORF">ANN_06492</name>
</gene>
<feature type="region of interest" description="Disordered" evidence="1">
    <location>
        <begin position="354"/>
        <end position="377"/>
    </location>
</feature>
<name>A0ABQ8TFR5_PERAM</name>
<dbReference type="PANTHER" id="PTHR47027">
    <property type="entry name" value="REVERSE TRANSCRIPTASE DOMAIN-CONTAINING PROTEIN"/>
    <property type="match status" value="1"/>
</dbReference>